<evidence type="ECO:0000313" key="2">
    <source>
        <dbReference type="EMBL" id="MFB9103888.1"/>
    </source>
</evidence>
<dbReference type="InterPro" id="IPR029377">
    <property type="entry name" value="TMEM220"/>
</dbReference>
<evidence type="ECO:0000256" key="1">
    <source>
        <dbReference type="SAM" id="Phobius"/>
    </source>
</evidence>
<dbReference type="Proteomes" id="UP001589590">
    <property type="component" value="Unassembled WGS sequence"/>
</dbReference>
<dbReference type="Pfam" id="PF15071">
    <property type="entry name" value="TMEM220"/>
    <property type="match status" value="1"/>
</dbReference>
<dbReference type="EMBL" id="JBHMFA010000001">
    <property type="protein sequence ID" value="MFB9103888.1"/>
    <property type="molecule type" value="Genomic_DNA"/>
</dbReference>
<gene>
    <name evidence="2" type="ORF">ACFFU1_03175</name>
</gene>
<keyword evidence="1" id="KW-0472">Membrane</keyword>
<feature type="transmembrane region" description="Helical" evidence="1">
    <location>
        <begin position="7"/>
        <end position="24"/>
    </location>
</feature>
<organism evidence="2 3">
    <name type="scientific">Algibacter miyuki</name>
    <dbReference type="NCBI Taxonomy" id="1306933"/>
    <lineage>
        <taxon>Bacteria</taxon>
        <taxon>Pseudomonadati</taxon>
        <taxon>Bacteroidota</taxon>
        <taxon>Flavobacteriia</taxon>
        <taxon>Flavobacteriales</taxon>
        <taxon>Flavobacteriaceae</taxon>
        <taxon>Algibacter</taxon>
    </lineage>
</organism>
<dbReference type="RefSeq" id="WP_290269797.1">
    <property type="nucleotide sequence ID" value="NZ_JAUFQP010000007.1"/>
</dbReference>
<name>A0ABV5GWE9_9FLAO</name>
<sequence>MNLFFKILGIVFGVLFVFGALVQYNDPDPLLWIILYAIAAAASFGYAANKVSKMLLFALGAAFLVGFFITYPETFEGFEIGKGTFKNVEEGREAYGLLLISIVLFLFGGFSYLRKK</sequence>
<keyword evidence="3" id="KW-1185">Reference proteome</keyword>
<keyword evidence="1 2" id="KW-0812">Transmembrane</keyword>
<dbReference type="PANTHER" id="PTHR34262">
    <property type="entry name" value="TRANSMEMBRANE PROTEIN 220"/>
    <property type="match status" value="1"/>
</dbReference>
<dbReference type="PANTHER" id="PTHR34262:SF1">
    <property type="entry name" value="TRANSMEMBRANE PROTEIN 220"/>
    <property type="match status" value="1"/>
</dbReference>
<evidence type="ECO:0000313" key="3">
    <source>
        <dbReference type="Proteomes" id="UP001589590"/>
    </source>
</evidence>
<proteinExistence type="predicted"/>
<feature type="transmembrane region" description="Helical" evidence="1">
    <location>
        <begin position="94"/>
        <end position="113"/>
    </location>
</feature>
<keyword evidence="1" id="KW-1133">Transmembrane helix</keyword>
<reference evidence="2 3" key="1">
    <citation type="submission" date="2024-09" db="EMBL/GenBank/DDBJ databases">
        <authorList>
            <person name="Sun Q."/>
            <person name="Mori K."/>
        </authorList>
    </citation>
    <scope>NUCLEOTIDE SEQUENCE [LARGE SCALE GENOMIC DNA]</scope>
    <source>
        <strain evidence="2 3">CECT 8300</strain>
    </source>
</reference>
<comment type="caution">
    <text evidence="2">The sequence shown here is derived from an EMBL/GenBank/DDBJ whole genome shotgun (WGS) entry which is preliminary data.</text>
</comment>
<feature type="transmembrane region" description="Helical" evidence="1">
    <location>
        <begin position="30"/>
        <end position="48"/>
    </location>
</feature>
<protein>
    <submittedName>
        <fullName evidence="2">Transmembrane 220 family protein</fullName>
    </submittedName>
</protein>
<feature type="transmembrane region" description="Helical" evidence="1">
    <location>
        <begin position="55"/>
        <end position="74"/>
    </location>
</feature>
<accession>A0ABV5GWE9</accession>